<gene>
    <name evidence="3" type="ORF">BCR38DRAFT_491602</name>
</gene>
<keyword evidence="4" id="KW-1185">Reference proteome</keyword>
<dbReference type="OrthoDB" id="4770059at2759"/>
<feature type="region of interest" description="Disordered" evidence="1">
    <location>
        <begin position="384"/>
        <end position="426"/>
    </location>
</feature>
<dbReference type="EMBL" id="MCFJ01000001">
    <property type="protein sequence ID" value="ORY70928.1"/>
    <property type="molecule type" value="Genomic_DNA"/>
</dbReference>
<dbReference type="STRING" id="1141098.A0A1Y2EH78"/>
<evidence type="ECO:0000313" key="4">
    <source>
        <dbReference type="Proteomes" id="UP000193689"/>
    </source>
</evidence>
<keyword evidence="2" id="KW-1133">Transmembrane helix</keyword>
<dbReference type="RefSeq" id="XP_040720520.1">
    <property type="nucleotide sequence ID" value="XM_040864678.1"/>
</dbReference>
<reference evidence="3 4" key="1">
    <citation type="submission" date="2016-07" db="EMBL/GenBank/DDBJ databases">
        <title>Pervasive Adenine N6-methylation of Active Genes in Fungi.</title>
        <authorList>
            <consortium name="DOE Joint Genome Institute"/>
            <person name="Mondo S.J."/>
            <person name="Dannebaum R.O."/>
            <person name="Kuo R.C."/>
            <person name="Labutti K."/>
            <person name="Haridas S."/>
            <person name="Kuo A."/>
            <person name="Salamov A."/>
            <person name="Ahrendt S.R."/>
            <person name="Lipzen A."/>
            <person name="Sullivan W."/>
            <person name="Andreopoulos W.B."/>
            <person name="Clum A."/>
            <person name="Lindquist E."/>
            <person name="Daum C."/>
            <person name="Ramamoorthy G.K."/>
            <person name="Gryganskyi A."/>
            <person name="Culley D."/>
            <person name="Magnuson J.K."/>
            <person name="James T.Y."/>
            <person name="O'Malley M.A."/>
            <person name="Stajich J.E."/>
            <person name="Spatafora J.W."/>
            <person name="Visel A."/>
            <person name="Grigoriev I.V."/>
        </authorList>
    </citation>
    <scope>NUCLEOTIDE SEQUENCE [LARGE SCALE GENOMIC DNA]</scope>
    <source>
        <strain evidence="3 4">CBS 129021</strain>
    </source>
</reference>
<dbReference type="Proteomes" id="UP000193689">
    <property type="component" value="Unassembled WGS sequence"/>
</dbReference>
<dbReference type="GeneID" id="63780890"/>
<feature type="transmembrane region" description="Helical" evidence="2">
    <location>
        <begin position="245"/>
        <end position="269"/>
    </location>
</feature>
<evidence type="ECO:0000256" key="2">
    <source>
        <dbReference type="SAM" id="Phobius"/>
    </source>
</evidence>
<feature type="compositionally biased region" description="Polar residues" evidence="1">
    <location>
        <begin position="394"/>
        <end position="403"/>
    </location>
</feature>
<evidence type="ECO:0000313" key="3">
    <source>
        <dbReference type="EMBL" id="ORY70928.1"/>
    </source>
</evidence>
<proteinExistence type="predicted"/>
<organism evidence="3 4">
    <name type="scientific">Pseudomassariella vexata</name>
    <dbReference type="NCBI Taxonomy" id="1141098"/>
    <lineage>
        <taxon>Eukaryota</taxon>
        <taxon>Fungi</taxon>
        <taxon>Dikarya</taxon>
        <taxon>Ascomycota</taxon>
        <taxon>Pezizomycotina</taxon>
        <taxon>Sordariomycetes</taxon>
        <taxon>Xylariomycetidae</taxon>
        <taxon>Amphisphaeriales</taxon>
        <taxon>Pseudomassariaceae</taxon>
        <taxon>Pseudomassariella</taxon>
    </lineage>
</organism>
<feature type="region of interest" description="Disordered" evidence="1">
    <location>
        <begin position="440"/>
        <end position="485"/>
    </location>
</feature>
<dbReference type="AlphaFoldDB" id="A0A1Y2EH78"/>
<protein>
    <submittedName>
        <fullName evidence="3">Uncharacterized protein</fullName>
    </submittedName>
</protein>
<keyword evidence="2" id="KW-0812">Transmembrane</keyword>
<evidence type="ECO:0000256" key="1">
    <source>
        <dbReference type="SAM" id="MobiDB-lite"/>
    </source>
</evidence>
<keyword evidence="2" id="KW-0472">Membrane</keyword>
<accession>A0A1Y2EH78</accession>
<name>A0A1Y2EH78_9PEZI</name>
<sequence>MPCPIISAPLAAMTTAFDFPCPTTWLQSATTAPEHIPPFPTAGPSSCNPPAWASNVAGHGLQYYSPAICPRGFNVGPECKITKTRAPEGIPAIRSGETVVYCVPRGYTCTTDTAHGQGGVWGYTSSQGSDSITVGPAIQIRWQSSDLPALETHPLTPGMVLAGRTTTVTRTTTKTRDALNVIGTPVAAGYAVTSTVGIPTTETTAAAAEKAYDSASVIAPPVAQKSTSTSKAVDTTNSPQRPTNLTLAIIALAVTLGLVCVGLFAFVIIRRGKASKNERTRPTMNLQVEMTQDDGKYSASVQNQVEPQDTNMINHVSYDSAPDVEKGGAFKAGKITDLLPPSAPSRTDSSISQFSDSVTSIVVQRDSIMSRVSRLFGAYSPSRKAPQFTLATPPGTSRQSSFADGSGSPNSPESSERDSEYWAGPYGVGLTAPGQGLVVYRNFDEEDEQESPPKSRSRLSRVGMGKYDRRFSGRSNDTFGKLLNM</sequence>
<dbReference type="InParanoid" id="A0A1Y2EH78"/>
<feature type="region of interest" description="Disordered" evidence="1">
    <location>
        <begin position="335"/>
        <end position="356"/>
    </location>
</feature>
<feature type="compositionally biased region" description="Polar residues" evidence="1">
    <location>
        <begin position="344"/>
        <end position="356"/>
    </location>
</feature>
<comment type="caution">
    <text evidence="3">The sequence shown here is derived from an EMBL/GenBank/DDBJ whole genome shotgun (WGS) entry which is preliminary data.</text>
</comment>